<gene>
    <name evidence="1" type="ORF">LCGC14_1652440</name>
</gene>
<protein>
    <submittedName>
        <fullName evidence="1">Uncharacterized protein</fullName>
    </submittedName>
</protein>
<reference evidence="1" key="1">
    <citation type="journal article" date="2015" name="Nature">
        <title>Complex archaea that bridge the gap between prokaryotes and eukaryotes.</title>
        <authorList>
            <person name="Spang A."/>
            <person name="Saw J.H."/>
            <person name="Jorgensen S.L."/>
            <person name="Zaremba-Niedzwiedzka K."/>
            <person name="Martijn J."/>
            <person name="Lind A.E."/>
            <person name="van Eijk R."/>
            <person name="Schleper C."/>
            <person name="Guy L."/>
            <person name="Ettema T.J."/>
        </authorList>
    </citation>
    <scope>NUCLEOTIDE SEQUENCE</scope>
</reference>
<comment type="caution">
    <text evidence="1">The sequence shown here is derived from an EMBL/GenBank/DDBJ whole genome shotgun (WGS) entry which is preliminary data.</text>
</comment>
<evidence type="ECO:0000313" key="1">
    <source>
        <dbReference type="EMBL" id="KKM19745.1"/>
    </source>
</evidence>
<proteinExistence type="predicted"/>
<name>A0A0F9KWQ4_9ZZZZ</name>
<dbReference type="EMBL" id="LAZR01013917">
    <property type="protein sequence ID" value="KKM19745.1"/>
    <property type="molecule type" value="Genomic_DNA"/>
</dbReference>
<organism evidence="1">
    <name type="scientific">marine sediment metagenome</name>
    <dbReference type="NCBI Taxonomy" id="412755"/>
    <lineage>
        <taxon>unclassified sequences</taxon>
        <taxon>metagenomes</taxon>
        <taxon>ecological metagenomes</taxon>
    </lineage>
</organism>
<dbReference type="AlphaFoldDB" id="A0A0F9KWQ4"/>
<accession>A0A0F9KWQ4</accession>
<sequence>MKPSKTTDKQFSLWLGEVLQPEKRTHSTFVTFEGTYHKIYKCSRCGKTFAVTDASEDDTCLYINPIPLDWPNAMKWRDWCVAEYGEEDYTVQLKIIWITLGATWPRFSRWLSSFIKPRHYLQAAAELKEKTNGK</sequence>